<keyword evidence="3" id="KW-1185">Reference proteome</keyword>
<organism evidence="2 3">
    <name type="scientific">Brockia lithotrophica</name>
    <dbReference type="NCBI Taxonomy" id="933949"/>
    <lineage>
        <taxon>Bacteria</taxon>
        <taxon>Bacillati</taxon>
        <taxon>Bacillota</taxon>
        <taxon>Bacilli</taxon>
        <taxon>Bacillales</taxon>
        <taxon>Bacillales Family X. Incertae Sedis</taxon>
        <taxon>Brockia</taxon>
    </lineage>
</organism>
<comment type="caution">
    <text evidence="2">The sequence shown here is derived from an EMBL/GenBank/DDBJ whole genome shotgun (WGS) entry which is preliminary data.</text>
</comment>
<proteinExistence type="predicted"/>
<evidence type="ECO:0000259" key="1">
    <source>
        <dbReference type="Pfam" id="PF19263"/>
    </source>
</evidence>
<feature type="domain" description="NrS-1 polymerase-like helicase" evidence="1">
    <location>
        <begin position="511"/>
        <end position="616"/>
    </location>
</feature>
<reference evidence="2 3" key="1">
    <citation type="submission" date="2018-10" db="EMBL/GenBank/DDBJ databases">
        <title>Genomic Encyclopedia of Type Strains, Phase IV (KMG-IV): sequencing the most valuable type-strain genomes for metagenomic binning, comparative biology and taxonomic classification.</title>
        <authorList>
            <person name="Goeker M."/>
        </authorList>
    </citation>
    <scope>NUCLEOTIDE SEQUENCE [LARGE SCALE GENOMIC DNA]</scope>
    <source>
        <strain evidence="2 3">DSM 22653</strain>
    </source>
</reference>
<dbReference type="Proteomes" id="UP000267019">
    <property type="component" value="Unassembled WGS sequence"/>
</dbReference>
<sequence>MKNVFPSELRRMRRWILWRLADRDGKKTKVPIGPDGKAISVLEEGNWKTLDELETLVGIPHAGVGFVFTAEDGLVGIDLDDAFTEPFVTESAKPWAREILERFRGAYVTWSPSGKGAHIIVRGVWGFGHKTGLDDGGKIEVYDDKRFFTMTGHLIVEFGAPKLVDATEALDWLGSRYFGNRHLDKQESFASLPHKDADLPPGLPDKVHALRRALEEGKPNNEVLPLLRAVLPLAGELGERAKRLIQGDTKAFAEFHDDQSAIEQSLANAFAVATGGDAKMIAELLTRFSPRWEKREKLEREDYLERTAEEAVKWYHSSHRVEIDVDRNVLEPSVRKLAIDALRWRYEGKLFRYGDVPVAVDGNRLFTLDATRLSILLADAAIFRKGSKKKTSIDPPERLVKALVAELTMREELPELRGIVRSPVIFPDGRVVRSNGYDPVSGLLFVDLPSIDIPNPPTKEDASKAYMKILDILGYSFASPADESAAVAYLLTAVLRPAFPLAPLFLITAPEAGSGKTTLAQVGGIVAHGRIPDILPEPENEEEFRKRVEAALLEGRALIILDNLHRDIRSATLEAAITSETISLRPLGRSETRTVPNSATFVATGNNIAPFGDMRRRTVVIRLEGRQGSLLEEKLEGRENSFLHDIRAHRGELLSALLTIVLAYHHAGRPNVRALSFPSFEMWARMVRDPLVWLGAADPVETVQRTYDEDENAAVLEAFFEILYEEFGTEPFSARDVAARLNSIRNDDSDDLIRDLASQLKITNRFGEVETAALGYKLRAWRDRVFGGFRLERVGTGHAKMTKWRLVPVSALANEEKKFQSTTL</sequence>
<gene>
    <name evidence="2" type="ORF">C7438_0800</name>
</gene>
<dbReference type="Pfam" id="PF19263">
    <property type="entry name" value="DUF5906"/>
    <property type="match status" value="1"/>
</dbReference>
<evidence type="ECO:0000313" key="3">
    <source>
        <dbReference type="Proteomes" id="UP000267019"/>
    </source>
</evidence>
<dbReference type="EMBL" id="RBIJ01000002">
    <property type="protein sequence ID" value="RKQ85418.1"/>
    <property type="molecule type" value="Genomic_DNA"/>
</dbReference>
<dbReference type="AlphaFoldDB" id="A0A660L1B7"/>
<accession>A0A660L1B7</accession>
<dbReference type="InterPro" id="IPR045455">
    <property type="entry name" value="NrS-1_pol-like_helicase"/>
</dbReference>
<evidence type="ECO:0000313" key="2">
    <source>
        <dbReference type="EMBL" id="RKQ85418.1"/>
    </source>
</evidence>
<name>A0A660L1B7_9BACL</name>
<dbReference type="Gene3D" id="1.10.1240.50">
    <property type="match status" value="1"/>
</dbReference>
<protein>
    <recommendedName>
        <fullName evidence="1">NrS-1 polymerase-like helicase domain-containing protein</fullName>
    </recommendedName>
</protein>